<dbReference type="PANTHER" id="PTHR43420">
    <property type="entry name" value="ACETYLTRANSFERASE"/>
    <property type="match status" value="1"/>
</dbReference>
<dbReference type="PANTHER" id="PTHR43420:SF44">
    <property type="entry name" value="ACETYLTRANSFERASE YPEA"/>
    <property type="match status" value="1"/>
</dbReference>
<evidence type="ECO:0000256" key="1">
    <source>
        <dbReference type="ARBA" id="ARBA00022679"/>
    </source>
</evidence>
<evidence type="ECO:0000313" key="5">
    <source>
        <dbReference type="Proteomes" id="UP000250918"/>
    </source>
</evidence>
<evidence type="ECO:0000259" key="3">
    <source>
        <dbReference type="PROSITE" id="PS51186"/>
    </source>
</evidence>
<proteinExistence type="predicted"/>
<dbReference type="SUPFAM" id="SSF55729">
    <property type="entry name" value="Acyl-CoA N-acyltransferases (Nat)"/>
    <property type="match status" value="2"/>
</dbReference>
<organism evidence="4 5">
    <name type="scientific">candidate division GN15 bacterium</name>
    <dbReference type="NCBI Taxonomy" id="2072418"/>
    <lineage>
        <taxon>Bacteria</taxon>
        <taxon>candidate division GN15</taxon>
    </lineage>
</organism>
<dbReference type="EMBL" id="PQAP01000107">
    <property type="protein sequence ID" value="PWB71671.1"/>
    <property type="molecule type" value="Genomic_DNA"/>
</dbReference>
<dbReference type="GO" id="GO:0016747">
    <property type="term" value="F:acyltransferase activity, transferring groups other than amino-acyl groups"/>
    <property type="evidence" value="ECO:0007669"/>
    <property type="project" value="InterPro"/>
</dbReference>
<dbReference type="Pfam" id="PF00583">
    <property type="entry name" value="Acetyltransf_1"/>
    <property type="match status" value="2"/>
</dbReference>
<evidence type="ECO:0000313" key="4">
    <source>
        <dbReference type="EMBL" id="PWB71671.1"/>
    </source>
</evidence>
<feature type="domain" description="N-acetyltransferase" evidence="3">
    <location>
        <begin position="2"/>
        <end position="164"/>
    </location>
</feature>
<protein>
    <recommendedName>
        <fullName evidence="3">N-acetyltransferase domain-containing protein</fullName>
    </recommendedName>
</protein>
<dbReference type="Proteomes" id="UP000250918">
    <property type="component" value="Unassembled WGS sequence"/>
</dbReference>
<name>A0A855X6D3_9BACT</name>
<dbReference type="PROSITE" id="PS51186">
    <property type="entry name" value="GNAT"/>
    <property type="match status" value="2"/>
</dbReference>
<reference evidence="4 5" key="1">
    <citation type="journal article" date="2018" name="ISME J.">
        <title>A methanotrophic archaeon couples anaerobic oxidation of methane to Fe(III) reduction.</title>
        <authorList>
            <person name="Cai C."/>
            <person name="Leu A.O."/>
            <person name="Xie G.J."/>
            <person name="Guo J."/>
            <person name="Feng Y."/>
            <person name="Zhao J.X."/>
            <person name="Tyson G.W."/>
            <person name="Yuan Z."/>
            <person name="Hu S."/>
        </authorList>
    </citation>
    <scope>NUCLEOTIDE SEQUENCE [LARGE SCALE GENOMIC DNA]</scope>
    <source>
        <strain evidence="4">FeB_12</strain>
    </source>
</reference>
<dbReference type="AlphaFoldDB" id="A0A855X6D3"/>
<evidence type="ECO:0000256" key="2">
    <source>
        <dbReference type="ARBA" id="ARBA00023315"/>
    </source>
</evidence>
<accession>A0A855X6D3</accession>
<dbReference type="Gene3D" id="3.40.630.30">
    <property type="match status" value="2"/>
</dbReference>
<dbReference type="InterPro" id="IPR050680">
    <property type="entry name" value="YpeA/RimI_acetyltransf"/>
</dbReference>
<dbReference type="InterPro" id="IPR016181">
    <property type="entry name" value="Acyl_CoA_acyltransferase"/>
</dbReference>
<gene>
    <name evidence="4" type="ORF">C3F09_07540</name>
</gene>
<comment type="caution">
    <text evidence="4">The sequence shown here is derived from an EMBL/GenBank/DDBJ whole genome shotgun (WGS) entry which is preliminary data.</text>
</comment>
<keyword evidence="2" id="KW-0012">Acyltransferase</keyword>
<sequence length="287" mass="32653">MTTCNFVTESDFPGIIKTFDEAFADYYLKSKNSCERWLYNRCVKNGVAFDCSVGAFEGDRMVGVTLVGLDDWQGVPAAFDAGTGIIPDFRGGGLARQMFALAVPRLRERGVQKFLLEVLQVNEPAIKAYRKSGFEITRELDCYELPLTDWKAPTTAQSWEIRLIDPEQVFVFRNLVDWHPSWENSFTSINRISDKIVAYGAFDGSRCIGEIVYYPILNWILSLVVAKDYRRKGIATALLTHFLVRLDPAKGNVKLTNVDHSDEIMAAFFRNRGFRVFTTQYEMALTF</sequence>
<feature type="domain" description="N-acetyltransferase" evidence="3">
    <location>
        <begin position="159"/>
        <end position="287"/>
    </location>
</feature>
<keyword evidence="1" id="KW-0808">Transferase</keyword>
<dbReference type="InterPro" id="IPR000182">
    <property type="entry name" value="GNAT_dom"/>
</dbReference>
<dbReference type="CDD" id="cd04301">
    <property type="entry name" value="NAT_SF"/>
    <property type="match status" value="2"/>
</dbReference>